<dbReference type="OrthoDB" id="9796305at2"/>
<feature type="modified residue" description="4-aspartylphosphate" evidence="5">
    <location>
        <position position="885"/>
    </location>
</feature>
<keyword evidence="6" id="KW-0472">Membrane</keyword>
<keyword evidence="4" id="KW-0902">Two-component regulatory system</keyword>
<dbReference type="InterPro" id="IPR003594">
    <property type="entry name" value="HATPase_dom"/>
</dbReference>
<evidence type="ECO:0000259" key="8">
    <source>
        <dbReference type="PROSITE" id="PS50110"/>
    </source>
</evidence>
<gene>
    <name evidence="9" type="ORF">JCM31447_07730</name>
</gene>
<dbReference type="EMBL" id="AP019368">
    <property type="protein sequence ID" value="BBH52332.1"/>
    <property type="molecule type" value="Genomic_DNA"/>
</dbReference>
<dbReference type="SMART" id="SM00388">
    <property type="entry name" value="HisKA"/>
    <property type="match status" value="1"/>
</dbReference>
<dbReference type="InterPro" id="IPR036097">
    <property type="entry name" value="HisK_dim/P_sf"/>
</dbReference>
<dbReference type="SUPFAM" id="SSF55874">
    <property type="entry name" value="ATPase domain of HSP90 chaperone/DNA topoisomerase II/histidine kinase"/>
    <property type="match status" value="1"/>
</dbReference>
<feature type="domain" description="Response regulatory" evidence="8">
    <location>
        <begin position="682"/>
        <end position="799"/>
    </location>
</feature>
<dbReference type="CDD" id="cd16922">
    <property type="entry name" value="HATPase_EvgS-ArcB-TorS-like"/>
    <property type="match status" value="1"/>
</dbReference>
<evidence type="ECO:0000256" key="1">
    <source>
        <dbReference type="ARBA" id="ARBA00000085"/>
    </source>
</evidence>
<evidence type="ECO:0000256" key="3">
    <source>
        <dbReference type="ARBA" id="ARBA00022553"/>
    </source>
</evidence>
<organism evidence="9 10">
    <name type="scientific">Fluviispira sanaruensis</name>
    <dbReference type="NCBI Taxonomy" id="2493639"/>
    <lineage>
        <taxon>Bacteria</taxon>
        <taxon>Pseudomonadati</taxon>
        <taxon>Bdellovibrionota</taxon>
        <taxon>Oligoflexia</taxon>
        <taxon>Silvanigrellales</taxon>
        <taxon>Silvanigrellaceae</taxon>
        <taxon>Fluviispira</taxon>
    </lineage>
</organism>
<protein>
    <recommendedName>
        <fullName evidence="2">histidine kinase</fullName>
        <ecNumber evidence="2">2.7.13.3</ecNumber>
    </recommendedName>
</protein>
<dbReference type="GO" id="GO:0000155">
    <property type="term" value="F:phosphorelay sensor kinase activity"/>
    <property type="evidence" value="ECO:0007669"/>
    <property type="project" value="InterPro"/>
</dbReference>
<feature type="transmembrane region" description="Helical" evidence="6">
    <location>
        <begin position="46"/>
        <end position="66"/>
    </location>
</feature>
<evidence type="ECO:0000256" key="6">
    <source>
        <dbReference type="SAM" id="Phobius"/>
    </source>
</evidence>
<feature type="transmembrane region" description="Helical" evidence="6">
    <location>
        <begin position="153"/>
        <end position="181"/>
    </location>
</feature>
<dbReference type="Pfam" id="PF00512">
    <property type="entry name" value="HisKA"/>
    <property type="match status" value="1"/>
</dbReference>
<dbReference type="PRINTS" id="PR00344">
    <property type="entry name" value="BCTRLSENSOR"/>
</dbReference>
<dbReference type="CDD" id="cd00082">
    <property type="entry name" value="HisKA"/>
    <property type="match status" value="1"/>
</dbReference>
<evidence type="ECO:0000259" key="7">
    <source>
        <dbReference type="PROSITE" id="PS50109"/>
    </source>
</evidence>
<dbReference type="PROSITE" id="PS51257">
    <property type="entry name" value="PROKAR_LIPOPROTEIN"/>
    <property type="match status" value="1"/>
</dbReference>
<evidence type="ECO:0000256" key="4">
    <source>
        <dbReference type="ARBA" id="ARBA00023012"/>
    </source>
</evidence>
<dbReference type="SMART" id="SM00448">
    <property type="entry name" value="REC"/>
    <property type="match status" value="2"/>
</dbReference>
<dbReference type="Proteomes" id="UP000291236">
    <property type="component" value="Chromosome"/>
</dbReference>
<dbReference type="PROSITE" id="PS50109">
    <property type="entry name" value="HIS_KIN"/>
    <property type="match status" value="1"/>
</dbReference>
<feature type="transmembrane region" description="Helical" evidence="6">
    <location>
        <begin position="201"/>
        <end position="219"/>
    </location>
</feature>
<dbReference type="Pfam" id="PF02518">
    <property type="entry name" value="HATPase_c"/>
    <property type="match status" value="1"/>
</dbReference>
<dbReference type="PANTHER" id="PTHR45339:SF1">
    <property type="entry name" value="HYBRID SIGNAL TRANSDUCTION HISTIDINE KINASE J"/>
    <property type="match status" value="1"/>
</dbReference>
<evidence type="ECO:0000313" key="10">
    <source>
        <dbReference type="Proteomes" id="UP000291236"/>
    </source>
</evidence>
<dbReference type="PROSITE" id="PS50110">
    <property type="entry name" value="RESPONSE_REGULATORY"/>
    <property type="match status" value="2"/>
</dbReference>
<keyword evidence="10" id="KW-1185">Reference proteome</keyword>
<dbReference type="Pfam" id="PF00072">
    <property type="entry name" value="Response_reg"/>
    <property type="match status" value="2"/>
</dbReference>
<reference evidence="9 10" key="1">
    <citation type="submission" date="2018-12" db="EMBL/GenBank/DDBJ databases">
        <title>Rubrispira sanarue gen. nov., sp., nov., a member of the order Silvanigrellales, isolated from a brackish lake in Hamamatsu Japan.</title>
        <authorList>
            <person name="Maejima Y."/>
            <person name="Iino T."/>
            <person name="Muraguchi Y."/>
            <person name="Fukuda K."/>
            <person name="Nojiri H."/>
            <person name="Ohkuma M."/>
            <person name="Moriuchi R."/>
            <person name="Dohra H."/>
            <person name="Kimbara K."/>
            <person name="Shintani M."/>
        </authorList>
    </citation>
    <scope>NUCLEOTIDE SEQUENCE [LARGE SCALE GENOMIC DNA]</scope>
    <source>
        <strain evidence="9 10">RF1110005</strain>
    </source>
</reference>
<sequence>MFANINRVLNKLEDKTKYIIILFTSTAAIACGLFLNLSFLNNQSEMIISSIFFSSLIVIITIVTFLNLKYNFSKKSFSITNILSVTFVVIAISLIYVIKISNIIQNENSIITNLLHIFIWYSIAFNSSIIFLKRRTIEEKLEQDRTAISKEKHSLFIITSLLISQLFINNVNTSLCIAIFLPIIILLNELQNLAQSKTNNSHIIIILFTCYIGACFQLGQILNPSIKSNNISGEITLFICYFVLSLRNYSHLSCEFKNIQKISIGLARKMGELSMMHIEAQKAQIAKENFLATMSHEIRTPVNGIIGHAELLSNSDITDEQQRLLGMITISSKNLMKLIDEVLDLPNLISGNIVLSKEEIDISNLVESVIDVVSPKSFEKGLDLTYFIEPTVPQSIIGDQKRIGQILLNFSNNALKFTDSGEVFIGVTLIDNINEDEVELLFEVKDTGVGIPATKIKKLFKAYSQTDASISRKYGGTGLGLAISAQLIELMGGKIWAESIVGKGTRFVFTLKCKVGKNLPQMNFNIDFLHGVKCLAISENPTMRYILMRRFRQWKMLAKIVRTFEEAQHLSGIEEFQILIVDIVNESKKASMFLKGNQINPTGKIPSIALINLGKYSAPNLHLIANKTITKPLKTDYLARSMKSILEKKPQVKVEETIKIINDMQQNTHVKNLLMTTSNPLKILVAEDNPVNQKLIMSILKKLGHNATLAENGALAVEAEKQAHYDLILMDLQMPVMDGLDATRNIIINAKGKERPIILALTANAMPGDKERCLEAGMDDYLTKPIQIKALVEKIEKWVPQKEQTDFAQSQVKQEGTKMPVQAQIILNDVEKVTYKILVAEDNLVNQKLIMSILKKMGHNVTLVENGALAVEAALKENFDIIIMDLQMPVMDGLEASRQIKANDTIQPKPIILALTANAMSGDKERCLSAGMDDYLTKPIQIKILEEALKKWGNKKAA</sequence>
<feature type="domain" description="Response regulatory" evidence="8">
    <location>
        <begin position="836"/>
        <end position="953"/>
    </location>
</feature>
<dbReference type="InterPro" id="IPR004358">
    <property type="entry name" value="Sig_transdc_His_kin-like_C"/>
</dbReference>
<dbReference type="Gene3D" id="3.30.565.10">
    <property type="entry name" value="Histidine kinase-like ATPase, C-terminal domain"/>
    <property type="match status" value="1"/>
</dbReference>
<keyword evidence="6" id="KW-1133">Transmembrane helix</keyword>
<evidence type="ECO:0000313" key="9">
    <source>
        <dbReference type="EMBL" id="BBH52332.1"/>
    </source>
</evidence>
<dbReference type="InterPro" id="IPR003661">
    <property type="entry name" value="HisK_dim/P_dom"/>
</dbReference>
<dbReference type="SUPFAM" id="SSF47384">
    <property type="entry name" value="Homodimeric domain of signal transducing histidine kinase"/>
    <property type="match status" value="1"/>
</dbReference>
<dbReference type="Gene3D" id="3.40.50.2300">
    <property type="match status" value="2"/>
</dbReference>
<proteinExistence type="predicted"/>
<keyword evidence="3 5" id="KW-0597">Phosphoprotein</keyword>
<dbReference type="AlphaFoldDB" id="A0A4P2VTW9"/>
<dbReference type="PANTHER" id="PTHR45339">
    <property type="entry name" value="HYBRID SIGNAL TRANSDUCTION HISTIDINE KINASE J"/>
    <property type="match status" value="1"/>
</dbReference>
<evidence type="ECO:0000256" key="2">
    <source>
        <dbReference type="ARBA" id="ARBA00012438"/>
    </source>
</evidence>
<dbReference type="InterPro" id="IPR036890">
    <property type="entry name" value="HATPase_C_sf"/>
</dbReference>
<dbReference type="InterPro" id="IPR001789">
    <property type="entry name" value="Sig_transdc_resp-reg_receiver"/>
</dbReference>
<name>A0A4P2VTW9_FLUSA</name>
<dbReference type="InterPro" id="IPR011006">
    <property type="entry name" value="CheY-like_superfamily"/>
</dbReference>
<feature type="domain" description="Histidine kinase" evidence="7">
    <location>
        <begin position="293"/>
        <end position="515"/>
    </location>
</feature>
<dbReference type="SUPFAM" id="SSF52172">
    <property type="entry name" value="CheY-like"/>
    <property type="match status" value="2"/>
</dbReference>
<feature type="transmembrane region" description="Helical" evidence="6">
    <location>
        <begin position="110"/>
        <end position="132"/>
    </location>
</feature>
<accession>A0A4P2VTW9</accession>
<dbReference type="Gene3D" id="1.10.287.130">
    <property type="match status" value="1"/>
</dbReference>
<dbReference type="EC" id="2.7.13.3" evidence="2"/>
<feature type="transmembrane region" description="Helical" evidence="6">
    <location>
        <begin position="78"/>
        <end position="98"/>
    </location>
</feature>
<keyword evidence="6" id="KW-0812">Transmembrane</keyword>
<dbReference type="SMART" id="SM00387">
    <property type="entry name" value="HATPase_c"/>
    <property type="match status" value="1"/>
</dbReference>
<dbReference type="InterPro" id="IPR005467">
    <property type="entry name" value="His_kinase_dom"/>
</dbReference>
<dbReference type="KEGG" id="sbf:JCM31447_07730"/>
<feature type="modified residue" description="4-aspartylphosphate" evidence="5">
    <location>
        <position position="731"/>
    </location>
</feature>
<feature type="transmembrane region" description="Helical" evidence="6">
    <location>
        <begin position="20"/>
        <end position="40"/>
    </location>
</feature>
<evidence type="ECO:0000256" key="5">
    <source>
        <dbReference type="PROSITE-ProRule" id="PRU00169"/>
    </source>
</evidence>
<dbReference type="RefSeq" id="WP_130606733.1">
    <property type="nucleotide sequence ID" value="NZ_AP019368.1"/>
</dbReference>
<dbReference type="FunFam" id="3.30.565.10:FF:000010">
    <property type="entry name" value="Sensor histidine kinase RcsC"/>
    <property type="match status" value="1"/>
</dbReference>
<dbReference type="CDD" id="cd17546">
    <property type="entry name" value="REC_hyHK_CKI1_RcsC-like"/>
    <property type="match status" value="2"/>
</dbReference>
<comment type="catalytic activity">
    <reaction evidence="1">
        <text>ATP + protein L-histidine = ADP + protein N-phospho-L-histidine.</text>
        <dbReference type="EC" id="2.7.13.3"/>
    </reaction>
</comment>